<protein>
    <submittedName>
        <fullName evidence="2">Uncharacterized protein</fullName>
    </submittedName>
</protein>
<sequence>MKLNARKLLYCSPVTHMFLPMCSWKMYLSKKSSAKNNVIYFIFFNCIIFPHYPLFLYITLACNFLDAAKVMGIKHVLILLGLRE</sequence>
<keyword evidence="1" id="KW-0812">Transmembrane</keyword>
<accession>A0A2P2PHA9</accession>
<organism evidence="2">
    <name type="scientific">Rhizophora mucronata</name>
    <name type="common">Asiatic mangrove</name>
    <dbReference type="NCBI Taxonomy" id="61149"/>
    <lineage>
        <taxon>Eukaryota</taxon>
        <taxon>Viridiplantae</taxon>
        <taxon>Streptophyta</taxon>
        <taxon>Embryophyta</taxon>
        <taxon>Tracheophyta</taxon>
        <taxon>Spermatophyta</taxon>
        <taxon>Magnoliopsida</taxon>
        <taxon>eudicotyledons</taxon>
        <taxon>Gunneridae</taxon>
        <taxon>Pentapetalae</taxon>
        <taxon>rosids</taxon>
        <taxon>fabids</taxon>
        <taxon>Malpighiales</taxon>
        <taxon>Rhizophoraceae</taxon>
        <taxon>Rhizophora</taxon>
    </lineage>
</organism>
<proteinExistence type="predicted"/>
<name>A0A2P2PHA9_RHIMU</name>
<keyword evidence="1" id="KW-1133">Transmembrane helix</keyword>
<dbReference type="AlphaFoldDB" id="A0A2P2PHA9"/>
<feature type="transmembrane region" description="Helical" evidence="1">
    <location>
        <begin position="39"/>
        <end position="65"/>
    </location>
</feature>
<evidence type="ECO:0000313" key="2">
    <source>
        <dbReference type="EMBL" id="MBX54178.1"/>
    </source>
</evidence>
<dbReference type="EMBL" id="GGEC01073694">
    <property type="protein sequence ID" value="MBX54178.1"/>
    <property type="molecule type" value="Transcribed_RNA"/>
</dbReference>
<keyword evidence="1" id="KW-0472">Membrane</keyword>
<evidence type="ECO:0000256" key="1">
    <source>
        <dbReference type="SAM" id="Phobius"/>
    </source>
</evidence>
<reference evidence="2" key="1">
    <citation type="submission" date="2018-02" db="EMBL/GenBank/DDBJ databases">
        <title>Rhizophora mucronata_Transcriptome.</title>
        <authorList>
            <person name="Meera S.P."/>
            <person name="Sreeshan A."/>
            <person name="Augustine A."/>
        </authorList>
    </citation>
    <scope>NUCLEOTIDE SEQUENCE</scope>
    <source>
        <tissue evidence="2">Leaf</tissue>
    </source>
</reference>